<keyword evidence="8" id="KW-1185">Reference proteome</keyword>
<feature type="domain" description="Histidine kinase" evidence="6">
    <location>
        <begin position="1"/>
        <end position="81"/>
    </location>
</feature>
<sequence length="84" mass="8460">RVGVEVHAGGEVSVQDAGPGIPADLLPTVFEPFAKFPPNRNGHGLGLAIVKAVAELHGGSVRAGHAPAGGACFTLAFPPVQLQD</sequence>
<dbReference type="EMBL" id="MIGX01000086">
    <property type="protein sequence ID" value="PPT87778.1"/>
    <property type="molecule type" value="Genomic_DNA"/>
</dbReference>
<evidence type="ECO:0000256" key="4">
    <source>
        <dbReference type="ARBA" id="ARBA00022777"/>
    </source>
</evidence>
<dbReference type="CDD" id="cd00075">
    <property type="entry name" value="HATPase"/>
    <property type="match status" value="1"/>
</dbReference>
<gene>
    <name evidence="7" type="ORF">XthCFBP4691_15005</name>
</gene>
<dbReference type="SUPFAM" id="SSF55874">
    <property type="entry name" value="ATPase domain of HSP90 chaperone/DNA topoisomerase II/histidine kinase"/>
    <property type="match status" value="1"/>
</dbReference>
<evidence type="ECO:0000256" key="2">
    <source>
        <dbReference type="ARBA" id="ARBA00012438"/>
    </source>
</evidence>
<dbReference type="InterPro" id="IPR050736">
    <property type="entry name" value="Sensor_HK_Regulatory"/>
</dbReference>
<dbReference type="Proteomes" id="UP000239898">
    <property type="component" value="Unassembled WGS sequence"/>
</dbReference>
<dbReference type="EC" id="2.7.13.3" evidence="2"/>
<dbReference type="InterPro" id="IPR003594">
    <property type="entry name" value="HATPase_dom"/>
</dbReference>
<proteinExistence type="predicted"/>
<name>A0A2S6ZCE1_9XANT</name>
<organism evidence="7 8">
    <name type="scientific">Xanthomonas theicola</name>
    <dbReference type="NCBI Taxonomy" id="56464"/>
    <lineage>
        <taxon>Bacteria</taxon>
        <taxon>Pseudomonadati</taxon>
        <taxon>Pseudomonadota</taxon>
        <taxon>Gammaproteobacteria</taxon>
        <taxon>Lysobacterales</taxon>
        <taxon>Lysobacteraceae</taxon>
        <taxon>Xanthomonas</taxon>
    </lineage>
</organism>
<dbReference type="Gene3D" id="3.30.565.10">
    <property type="entry name" value="Histidine kinase-like ATPase, C-terminal domain"/>
    <property type="match status" value="1"/>
</dbReference>
<keyword evidence="5" id="KW-0902">Two-component regulatory system</keyword>
<evidence type="ECO:0000256" key="3">
    <source>
        <dbReference type="ARBA" id="ARBA00022679"/>
    </source>
</evidence>
<dbReference type="InterPro" id="IPR004358">
    <property type="entry name" value="Sig_transdc_His_kin-like_C"/>
</dbReference>
<evidence type="ECO:0000313" key="7">
    <source>
        <dbReference type="EMBL" id="PPT87778.1"/>
    </source>
</evidence>
<dbReference type="SMART" id="SM00387">
    <property type="entry name" value="HATPase_c"/>
    <property type="match status" value="1"/>
</dbReference>
<dbReference type="GO" id="GO:0004673">
    <property type="term" value="F:protein histidine kinase activity"/>
    <property type="evidence" value="ECO:0007669"/>
    <property type="project" value="UniProtKB-EC"/>
</dbReference>
<dbReference type="InterPro" id="IPR005467">
    <property type="entry name" value="His_kinase_dom"/>
</dbReference>
<reference evidence="7 8" key="1">
    <citation type="submission" date="2016-08" db="EMBL/GenBank/DDBJ databases">
        <title>Evolution of the type three secretion system and type three effector repertoires in Xanthomonas.</title>
        <authorList>
            <person name="Merda D."/>
            <person name="Briand M."/>
            <person name="Bosis E."/>
            <person name="Rousseau C."/>
            <person name="Portier P."/>
            <person name="Jacques M.-A."/>
            <person name="Fischer-Le Saux M."/>
        </authorList>
    </citation>
    <scope>NUCLEOTIDE SEQUENCE [LARGE SCALE GENOMIC DNA]</scope>
    <source>
        <strain evidence="7 8">CFBP 4691</strain>
    </source>
</reference>
<evidence type="ECO:0000259" key="6">
    <source>
        <dbReference type="PROSITE" id="PS50109"/>
    </source>
</evidence>
<evidence type="ECO:0000256" key="1">
    <source>
        <dbReference type="ARBA" id="ARBA00000085"/>
    </source>
</evidence>
<dbReference type="PANTHER" id="PTHR43711:SF1">
    <property type="entry name" value="HISTIDINE KINASE 1"/>
    <property type="match status" value="1"/>
</dbReference>
<dbReference type="GO" id="GO:0000160">
    <property type="term" value="P:phosphorelay signal transduction system"/>
    <property type="evidence" value="ECO:0007669"/>
    <property type="project" value="UniProtKB-KW"/>
</dbReference>
<dbReference type="PROSITE" id="PS50109">
    <property type="entry name" value="HIS_KIN"/>
    <property type="match status" value="1"/>
</dbReference>
<keyword evidence="4" id="KW-0418">Kinase</keyword>
<accession>A0A2S6ZCE1</accession>
<feature type="non-terminal residue" evidence="7">
    <location>
        <position position="1"/>
    </location>
</feature>
<keyword evidence="3" id="KW-0808">Transferase</keyword>
<comment type="caution">
    <text evidence="7">The sequence shown here is derived from an EMBL/GenBank/DDBJ whole genome shotgun (WGS) entry which is preliminary data.</text>
</comment>
<dbReference type="Pfam" id="PF02518">
    <property type="entry name" value="HATPase_c"/>
    <property type="match status" value="1"/>
</dbReference>
<protein>
    <recommendedName>
        <fullName evidence="2">histidine kinase</fullName>
        <ecNumber evidence="2">2.7.13.3</ecNumber>
    </recommendedName>
</protein>
<evidence type="ECO:0000256" key="5">
    <source>
        <dbReference type="ARBA" id="ARBA00023012"/>
    </source>
</evidence>
<comment type="catalytic activity">
    <reaction evidence="1">
        <text>ATP + protein L-histidine = ADP + protein N-phospho-L-histidine.</text>
        <dbReference type="EC" id="2.7.13.3"/>
    </reaction>
</comment>
<dbReference type="PRINTS" id="PR00344">
    <property type="entry name" value="BCTRLSENSOR"/>
</dbReference>
<dbReference type="RefSeq" id="WP_146095455.1">
    <property type="nucleotide sequence ID" value="NZ_MIGX01000086.1"/>
</dbReference>
<evidence type="ECO:0000313" key="8">
    <source>
        <dbReference type="Proteomes" id="UP000239898"/>
    </source>
</evidence>
<dbReference type="AlphaFoldDB" id="A0A2S6ZCE1"/>
<dbReference type="InterPro" id="IPR036890">
    <property type="entry name" value="HATPase_C_sf"/>
</dbReference>
<dbReference type="PANTHER" id="PTHR43711">
    <property type="entry name" value="TWO-COMPONENT HISTIDINE KINASE"/>
    <property type="match status" value="1"/>
</dbReference>